<keyword evidence="2" id="KW-0732">Signal</keyword>
<sequence>MKITKILLCILFAVVITGCQSSLQDHPKETSTSTKYEEVIKEATNEKEEILALIDYLNQNTTSVLRLSMDASVDNQEMGKGQTQLWKKENQIYAFTQYKGIDADQKILLGEKYQEIGIVNKGQFAHQDTFYRTTENTNKKFFTDDFDDLTVSKQSNNDNNVVYHLESSTTYMANIEMVGVEEKPGVLVQDITVNSDAQIVSQVVMILDKETNKQPDNIYKTEYTYSQYNEDVSIDEESIHQSITSIQGKKSNEVKEFIEF</sequence>
<evidence type="ECO:0008006" key="5">
    <source>
        <dbReference type="Google" id="ProtNLM"/>
    </source>
</evidence>
<dbReference type="EMBL" id="NFLJ01000014">
    <property type="protein sequence ID" value="OUQ34688.1"/>
    <property type="molecule type" value="Genomic_DNA"/>
</dbReference>
<dbReference type="PROSITE" id="PS51257">
    <property type="entry name" value="PROKAR_LIPOPROTEIN"/>
    <property type="match status" value="1"/>
</dbReference>
<dbReference type="AlphaFoldDB" id="A0A1Y4SXN3"/>
<reference evidence="3 4" key="1">
    <citation type="journal article" date="2018" name="BMC Genomics">
        <title>Whole genome sequencing and function prediction of 133 gut anaerobes isolated from chicken caecum in pure cultures.</title>
        <authorList>
            <person name="Medvecky M."/>
            <person name="Cejkova D."/>
            <person name="Polansky O."/>
            <person name="Karasova D."/>
            <person name="Kubasova T."/>
            <person name="Cizek A."/>
            <person name="Rychlik I."/>
        </authorList>
    </citation>
    <scope>NUCLEOTIDE SEQUENCE [LARGE SCALE GENOMIC DNA]</scope>
    <source>
        <strain evidence="3 4">An13</strain>
    </source>
</reference>
<evidence type="ECO:0000313" key="4">
    <source>
        <dbReference type="Proteomes" id="UP000195305"/>
    </source>
</evidence>
<keyword evidence="1" id="KW-0175">Coiled coil</keyword>
<dbReference type="Proteomes" id="UP000195305">
    <property type="component" value="Unassembled WGS sequence"/>
</dbReference>
<proteinExistence type="predicted"/>
<protein>
    <recommendedName>
        <fullName evidence="5">Lipoprotein</fullName>
    </recommendedName>
</protein>
<evidence type="ECO:0000256" key="1">
    <source>
        <dbReference type="SAM" id="Coils"/>
    </source>
</evidence>
<gene>
    <name evidence="3" type="ORF">B5E75_06000</name>
</gene>
<evidence type="ECO:0000313" key="3">
    <source>
        <dbReference type="EMBL" id="OUQ34688.1"/>
    </source>
</evidence>
<feature type="coiled-coil region" evidence="1">
    <location>
        <begin position="33"/>
        <end position="60"/>
    </location>
</feature>
<feature type="chain" id="PRO_5038631919" description="Lipoprotein" evidence="2">
    <location>
        <begin position="22"/>
        <end position="260"/>
    </location>
</feature>
<evidence type="ECO:0000256" key="2">
    <source>
        <dbReference type="SAM" id="SignalP"/>
    </source>
</evidence>
<comment type="caution">
    <text evidence="3">The sequence shown here is derived from an EMBL/GenBank/DDBJ whole genome shotgun (WGS) entry which is preliminary data.</text>
</comment>
<feature type="signal peptide" evidence="2">
    <location>
        <begin position="1"/>
        <end position="21"/>
    </location>
</feature>
<organism evidence="3 4">
    <name type="scientific">Massilimicrobiota timonensis</name>
    <dbReference type="NCBI Taxonomy" id="1776392"/>
    <lineage>
        <taxon>Bacteria</taxon>
        <taxon>Bacillati</taxon>
        <taxon>Bacillota</taxon>
        <taxon>Erysipelotrichia</taxon>
        <taxon>Erysipelotrichales</taxon>
        <taxon>Erysipelotrichaceae</taxon>
        <taxon>Massilimicrobiota</taxon>
    </lineage>
</organism>
<keyword evidence="4" id="KW-1185">Reference proteome</keyword>
<dbReference type="RefSeq" id="WP_087357867.1">
    <property type="nucleotide sequence ID" value="NZ_NFLJ01000014.1"/>
</dbReference>
<name>A0A1Y4SXN3_9FIRM</name>
<accession>A0A1Y4SXN3</accession>